<dbReference type="AlphaFoldDB" id="A0A0Q9ZG67"/>
<sequence>MKKLVFISFIFLWSCGEKSSNKDISSTQLDSIALQQPIKTTNQEVVLLPEAREQVIQWLSYIAAQNEVDQLKNYNLRQTIESSKPISQVMESLASSIPDSLSSNAVRARANVLATKAKVLDQLSHRRQLDADAITEVAGEIPVEFNNFKIQLNELFLKTLEDFEEELDEFKAERDTISTTSDSISAQ</sequence>
<evidence type="ECO:0000313" key="2">
    <source>
        <dbReference type="EMBL" id="KRG27873.1"/>
    </source>
</evidence>
<keyword evidence="3" id="KW-1185">Reference proteome</keyword>
<dbReference type="OrthoDB" id="1453598at2"/>
<keyword evidence="1" id="KW-0175">Coiled coil</keyword>
<evidence type="ECO:0000313" key="3">
    <source>
        <dbReference type="Proteomes" id="UP000051643"/>
    </source>
</evidence>
<comment type="caution">
    <text evidence="2">The sequence shown here is derived from an EMBL/GenBank/DDBJ whole genome shotgun (WGS) entry which is preliminary data.</text>
</comment>
<name>A0A0Q9ZG67_9FLAO</name>
<evidence type="ECO:0000256" key="1">
    <source>
        <dbReference type="SAM" id="Coils"/>
    </source>
</evidence>
<feature type="coiled-coil region" evidence="1">
    <location>
        <begin position="153"/>
        <end position="180"/>
    </location>
</feature>
<accession>A0A0Q9ZG67</accession>
<dbReference type="RefSeq" id="WP_057482547.1">
    <property type="nucleotide sequence ID" value="NZ_BMWR01000004.1"/>
</dbReference>
<dbReference type="EMBL" id="LKTP01000034">
    <property type="protein sequence ID" value="KRG27873.1"/>
    <property type="molecule type" value="Genomic_DNA"/>
</dbReference>
<dbReference type="Proteomes" id="UP000051643">
    <property type="component" value="Unassembled WGS sequence"/>
</dbReference>
<gene>
    <name evidence="2" type="ORF">APR42_08990</name>
</gene>
<organism evidence="2 3">
    <name type="scientific">Salegentibacter mishustinae</name>
    <dbReference type="NCBI Taxonomy" id="270918"/>
    <lineage>
        <taxon>Bacteria</taxon>
        <taxon>Pseudomonadati</taxon>
        <taxon>Bacteroidota</taxon>
        <taxon>Flavobacteriia</taxon>
        <taxon>Flavobacteriales</taxon>
        <taxon>Flavobacteriaceae</taxon>
        <taxon>Salegentibacter</taxon>
    </lineage>
</organism>
<protein>
    <submittedName>
        <fullName evidence="2">Uncharacterized protein</fullName>
    </submittedName>
</protein>
<dbReference type="STRING" id="270918.APR42_08990"/>
<proteinExistence type="predicted"/>
<reference evidence="2" key="1">
    <citation type="submission" date="2015-10" db="EMBL/GenBank/DDBJ databases">
        <title>Draft genome sequence of Salegentibacter mishustinae KCTC 12263.</title>
        <authorList>
            <person name="Lin W."/>
            <person name="Zheng Q."/>
        </authorList>
    </citation>
    <scope>NUCLEOTIDE SEQUENCE [LARGE SCALE GENOMIC DNA]</scope>
    <source>
        <strain evidence="2">KCTC 12263</strain>
    </source>
</reference>